<sequence length="84" mass="9683">MLPIFVVIFCLFIQSLSSRGQVLKSPVNMVAPIGRYTCYPQLIFGEKQFFPHIQDKMVTAKLRNVPKESRVVSEVRCSFFLRNS</sequence>
<evidence type="ECO:0000256" key="1">
    <source>
        <dbReference type="SAM" id="SignalP"/>
    </source>
</evidence>
<name>A0A6G5A0Z8_RHIMP</name>
<feature type="chain" id="PRO_5026299200" evidence="1">
    <location>
        <begin position="19"/>
        <end position="84"/>
    </location>
</feature>
<dbReference type="EMBL" id="GIKN01002408">
    <property type="protein sequence ID" value="NIE44681.1"/>
    <property type="molecule type" value="Transcribed_RNA"/>
</dbReference>
<protein>
    <submittedName>
        <fullName evidence="2">Putative secreted protein</fullName>
    </submittedName>
</protein>
<organism evidence="2">
    <name type="scientific">Rhipicephalus microplus</name>
    <name type="common">Cattle tick</name>
    <name type="synonym">Boophilus microplus</name>
    <dbReference type="NCBI Taxonomy" id="6941"/>
    <lineage>
        <taxon>Eukaryota</taxon>
        <taxon>Metazoa</taxon>
        <taxon>Ecdysozoa</taxon>
        <taxon>Arthropoda</taxon>
        <taxon>Chelicerata</taxon>
        <taxon>Arachnida</taxon>
        <taxon>Acari</taxon>
        <taxon>Parasitiformes</taxon>
        <taxon>Ixodida</taxon>
        <taxon>Ixodoidea</taxon>
        <taxon>Ixodidae</taxon>
        <taxon>Rhipicephalinae</taxon>
        <taxon>Rhipicephalus</taxon>
        <taxon>Boophilus</taxon>
    </lineage>
</organism>
<feature type="signal peptide" evidence="1">
    <location>
        <begin position="1"/>
        <end position="18"/>
    </location>
</feature>
<dbReference type="AlphaFoldDB" id="A0A6G5A0Z8"/>
<evidence type="ECO:0000313" key="2">
    <source>
        <dbReference type="EMBL" id="NIE44681.1"/>
    </source>
</evidence>
<accession>A0A6G5A0Z8</accession>
<proteinExistence type="predicted"/>
<keyword evidence="1" id="KW-0732">Signal</keyword>
<reference evidence="2" key="1">
    <citation type="submission" date="2020-03" db="EMBL/GenBank/DDBJ databases">
        <title>A transcriptome and proteome of the tick Rhipicephalus microplus shaped by the genetic composition of its hosts and developmental stage.</title>
        <authorList>
            <person name="Garcia G.R."/>
            <person name="Ribeiro J.M.C."/>
            <person name="Maruyama S.R."/>
            <person name="Gardinasse L.G."/>
            <person name="Nelson K."/>
            <person name="Ferreira B.R."/>
            <person name="Andrade T.G."/>
            <person name="Santos I.K.F.M."/>
        </authorList>
    </citation>
    <scope>NUCLEOTIDE SEQUENCE</scope>
    <source>
        <strain evidence="2">NSGR</strain>
        <tissue evidence="2">Salivary glands</tissue>
    </source>
</reference>